<dbReference type="HOGENOM" id="CLU_047116_0_0_5"/>
<evidence type="ECO:0000256" key="12">
    <source>
        <dbReference type="ARBA" id="ARBA00032931"/>
    </source>
</evidence>
<evidence type="ECO:0000256" key="13">
    <source>
        <dbReference type="ARBA" id="ARBA00033093"/>
    </source>
</evidence>
<protein>
    <recommendedName>
        <fullName evidence="5 15">Phosphoribosylformylglycinamidine cyclo-ligase</fullName>
        <ecNumber evidence="4 15">6.3.3.1</ecNumber>
    </recommendedName>
    <alternativeName>
        <fullName evidence="12 15">AIR synthase</fullName>
    </alternativeName>
    <alternativeName>
        <fullName evidence="13 15">AIRS</fullName>
    </alternativeName>
    <alternativeName>
        <fullName evidence="11 15">Phosphoribosyl-aminoimidazole synthetase</fullName>
    </alternativeName>
</protein>
<dbReference type="GO" id="GO:0005829">
    <property type="term" value="C:cytosol"/>
    <property type="evidence" value="ECO:0007669"/>
    <property type="project" value="TreeGrafter"/>
</dbReference>
<dbReference type="Proteomes" id="UP000010077">
    <property type="component" value="Chromosome"/>
</dbReference>
<dbReference type="PATRIC" id="fig|1193729.4.peg.675"/>
<dbReference type="InterPro" id="IPR016188">
    <property type="entry name" value="PurM-like_N"/>
</dbReference>
<name>K7YSH5_9PROT</name>
<evidence type="ECO:0000313" key="18">
    <source>
        <dbReference type="EMBL" id="AFX99464.1"/>
    </source>
</evidence>
<dbReference type="GO" id="GO:0046084">
    <property type="term" value="P:adenine biosynthetic process"/>
    <property type="evidence" value="ECO:0007669"/>
    <property type="project" value="TreeGrafter"/>
</dbReference>
<comment type="catalytic activity">
    <reaction evidence="14 15">
        <text>2-formamido-N(1)-(5-O-phospho-beta-D-ribosyl)acetamidine + ATP = 5-amino-1-(5-phospho-beta-D-ribosyl)imidazole + ADP + phosphate + H(+)</text>
        <dbReference type="Rhea" id="RHEA:23032"/>
        <dbReference type="ChEBI" id="CHEBI:15378"/>
        <dbReference type="ChEBI" id="CHEBI:30616"/>
        <dbReference type="ChEBI" id="CHEBI:43474"/>
        <dbReference type="ChEBI" id="CHEBI:137981"/>
        <dbReference type="ChEBI" id="CHEBI:147287"/>
        <dbReference type="ChEBI" id="CHEBI:456216"/>
        <dbReference type="EC" id="6.3.3.1"/>
    </reaction>
</comment>
<keyword evidence="9 15" id="KW-0658">Purine biosynthesis</keyword>
<dbReference type="STRING" id="1193729.A1OE_1291"/>
<keyword evidence="7 15" id="KW-0436">Ligase</keyword>
<dbReference type="SUPFAM" id="SSF55326">
    <property type="entry name" value="PurM N-terminal domain-like"/>
    <property type="match status" value="1"/>
</dbReference>
<keyword evidence="6 15" id="KW-0963">Cytoplasm</keyword>
<dbReference type="Gene3D" id="3.90.650.10">
    <property type="entry name" value="PurM-like C-terminal domain"/>
    <property type="match status" value="1"/>
</dbReference>
<dbReference type="HAMAP" id="MF_00741">
    <property type="entry name" value="AIRS"/>
    <property type="match status" value="1"/>
</dbReference>
<comment type="subcellular location">
    <subcellularLocation>
        <location evidence="1 15">Cytoplasm</location>
    </subcellularLocation>
</comment>
<evidence type="ECO:0000259" key="16">
    <source>
        <dbReference type="Pfam" id="PF00586"/>
    </source>
</evidence>
<gene>
    <name evidence="15 18" type="primary">purM</name>
    <name evidence="18" type="ORF">A1OE_1291</name>
</gene>
<dbReference type="InterPro" id="IPR010918">
    <property type="entry name" value="PurM-like_C_dom"/>
</dbReference>
<dbReference type="UniPathway" id="UPA00074">
    <property type="reaction ID" value="UER00129"/>
</dbReference>
<dbReference type="GO" id="GO:0004637">
    <property type="term" value="F:phosphoribosylamine-glycine ligase activity"/>
    <property type="evidence" value="ECO:0007669"/>
    <property type="project" value="TreeGrafter"/>
</dbReference>
<dbReference type="GO" id="GO:0005524">
    <property type="term" value="F:ATP binding"/>
    <property type="evidence" value="ECO:0007669"/>
    <property type="project" value="UniProtKB-KW"/>
</dbReference>
<evidence type="ECO:0000256" key="4">
    <source>
        <dbReference type="ARBA" id="ARBA00013047"/>
    </source>
</evidence>
<dbReference type="eggNOG" id="COG0150">
    <property type="taxonomic scope" value="Bacteria"/>
</dbReference>
<dbReference type="Pfam" id="PF00586">
    <property type="entry name" value="AIRS"/>
    <property type="match status" value="1"/>
</dbReference>
<evidence type="ECO:0000256" key="6">
    <source>
        <dbReference type="ARBA" id="ARBA00022490"/>
    </source>
</evidence>
<dbReference type="EC" id="6.3.3.1" evidence="4 15"/>
<proteinExistence type="inferred from homology"/>
<dbReference type="GO" id="GO:0006189">
    <property type="term" value="P:'de novo' IMP biosynthetic process"/>
    <property type="evidence" value="ECO:0007669"/>
    <property type="project" value="UniProtKB-UniRule"/>
</dbReference>
<evidence type="ECO:0000256" key="14">
    <source>
        <dbReference type="ARBA" id="ARBA00049057"/>
    </source>
</evidence>
<dbReference type="FunFam" id="3.30.1330.10:FF:000001">
    <property type="entry name" value="Phosphoribosylformylglycinamidine cyclo-ligase"/>
    <property type="match status" value="1"/>
</dbReference>
<evidence type="ECO:0000256" key="10">
    <source>
        <dbReference type="ARBA" id="ARBA00022840"/>
    </source>
</evidence>
<dbReference type="Gene3D" id="3.30.1330.10">
    <property type="entry name" value="PurM-like, N-terminal domain"/>
    <property type="match status" value="1"/>
</dbReference>
<comment type="similarity">
    <text evidence="3 15">Belongs to the AIR synthase family.</text>
</comment>
<evidence type="ECO:0000256" key="7">
    <source>
        <dbReference type="ARBA" id="ARBA00022598"/>
    </source>
</evidence>
<feature type="domain" description="PurM-like N-terminal" evidence="16">
    <location>
        <begin position="48"/>
        <end position="151"/>
    </location>
</feature>
<evidence type="ECO:0000256" key="2">
    <source>
        <dbReference type="ARBA" id="ARBA00004686"/>
    </source>
</evidence>
<evidence type="ECO:0000256" key="1">
    <source>
        <dbReference type="ARBA" id="ARBA00004496"/>
    </source>
</evidence>
<evidence type="ECO:0000256" key="3">
    <source>
        <dbReference type="ARBA" id="ARBA00010280"/>
    </source>
</evidence>
<sequence length="341" mass="36286">MNINAANKLVNKLKPLASSTCRPGANPCIGGFGGLFDPKAAGYSDPILVACTDGVGTKLRIAINSGIHDTIGIDLVAMCVNDLLVHGAEPLVFLDYYATGKLDLAVSKDIIAGIADGCKQAGCGLIGGETAEMPGMYREGDYELVGFAVGAINRSRVLESRRVRAGDIVLGLMSSGLHSNGYSLVRQVIERTGITWHAQAPFEANKTIAEALLAPTKIYVKACLAALATNAVQGFVHITGGGLLENPPRVFNENLALRLDLTSWITPTVFTWIAKKGNIDKKEMLRTFNCGLGMLVLVRPNDVETVQSILKTQGENSVRVGFIEPRKDKAVVLCGLSSIFS</sequence>
<dbReference type="CDD" id="cd02196">
    <property type="entry name" value="PurM"/>
    <property type="match status" value="1"/>
</dbReference>
<dbReference type="GO" id="GO:0004641">
    <property type="term" value="F:phosphoribosylformylglycinamidine cyclo-ligase activity"/>
    <property type="evidence" value="ECO:0007669"/>
    <property type="project" value="UniProtKB-UniRule"/>
</dbReference>
<evidence type="ECO:0000256" key="11">
    <source>
        <dbReference type="ARBA" id="ARBA00031908"/>
    </source>
</evidence>
<dbReference type="KEGG" id="thal:A1OE_1291"/>
<dbReference type="PANTHER" id="PTHR10520:SF12">
    <property type="entry name" value="TRIFUNCTIONAL PURINE BIOSYNTHETIC PROTEIN ADENOSINE-3"/>
    <property type="match status" value="1"/>
</dbReference>
<evidence type="ECO:0000259" key="17">
    <source>
        <dbReference type="Pfam" id="PF02769"/>
    </source>
</evidence>
<evidence type="ECO:0000313" key="19">
    <source>
        <dbReference type="Proteomes" id="UP000010077"/>
    </source>
</evidence>
<comment type="pathway">
    <text evidence="2 15">Purine metabolism; IMP biosynthesis via de novo pathway; 5-amino-1-(5-phospho-D-ribosyl)imidazole from N(2)-formyl-N(1)-(5-phospho-D-ribosyl)glycinamide: step 2/2.</text>
</comment>
<reference evidence="18 19" key="1">
    <citation type="journal article" date="2012" name="Proc. Natl. Acad. Sci. U.S.A.">
        <title>Genome streamlining and chemical defense in a coral reef symbiosis.</title>
        <authorList>
            <person name="Kwan J.C."/>
            <person name="Donia M.S."/>
            <person name="Han A.W."/>
            <person name="Hirose E."/>
            <person name="Haygood M.G."/>
            <person name="Schmidt E.W."/>
        </authorList>
    </citation>
    <scope>NUCLEOTIDE SEQUENCE [LARGE SCALE GENOMIC DNA]</scope>
    <source>
        <strain evidence="18 19">L2</strain>
    </source>
</reference>
<dbReference type="FunFam" id="3.90.650.10:FF:000011">
    <property type="entry name" value="Phosphoribosylformylglycinamidine cyclo-ligase"/>
    <property type="match status" value="1"/>
</dbReference>
<feature type="domain" description="PurM-like C-terminal" evidence="17">
    <location>
        <begin position="164"/>
        <end position="332"/>
    </location>
</feature>
<organism evidence="18 19">
    <name type="scientific">Candidatus Endolissoclinum faulkneri L2</name>
    <dbReference type="NCBI Taxonomy" id="1193729"/>
    <lineage>
        <taxon>Bacteria</taxon>
        <taxon>Pseudomonadati</taxon>
        <taxon>Pseudomonadota</taxon>
        <taxon>Alphaproteobacteria</taxon>
        <taxon>Rhodospirillales</taxon>
        <taxon>Rhodospirillaceae</taxon>
        <taxon>Candidatus Endolissoclinum</taxon>
    </lineage>
</organism>
<keyword evidence="10 15" id="KW-0067">ATP-binding</keyword>
<dbReference type="EMBL" id="CP003539">
    <property type="protein sequence ID" value="AFX99464.1"/>
    <property type="molecule type" value="Genomic_DNA"/>
</dbReference>
<dbReference type="NCBIfam" id="TIGR00878">
    <property type="entry name" value="purM"/>
    <property type="match status" value="1"/>
</dbReference>
<keyword evidence="8 15" id="KW-0547">Nucleotide-binding</keyword>
<dbReference type="AlphaFoldDB" id="K7YSH5"/>
<dbReference type="InterPro" id="IPR004733">
    <property type="entry name" value="PurM_cligase"/>
</dbReference>
<keyword evidence="19" id="KW-1185">Reference proteome</keyword>
<evidence type="ECO:0000256" key="9">
    <source>
        <dbReference type="ARBA" id="ARBA00022755"/>
    </source>
</evidence>
<evidence type="ECO:0000256" key="5">
    <source>
        <dbReference type="ARBA" id="ARBA00020367"/>
    </source>
</evidence>
<accession>K7YSH5</accession>
<dbReference type="InterPro" id="IPR036921">
    <property type="entry name" value="PurM-like_N_sf"/>
</dbReference>
<dbReference type="PANTHER" id="PTHR10520">
    <property type="entry name" value="TRIFUNCTIONAL PURINE BIOSYNTHETIC PROTEIN ADENOSINE-3-RELATED"/>
    <property type="match status" value="1"/>
</dbReference>
<dbReference type="Pfam" id="PF02769">
    <property type="entry name" value="AIRS_C"/>
    <property type="match status" value="1"/>
</dbReference>
<dbReference type="InterPro" id="IPR036676">
    <property type="entry name" value="PurM-like_C_sf"/>
</dbReference>
<evidence type="ECO:0000256" key="8">
    <source>
        <dbReference type="ARBA" id="ARBA00022741"/>
    </source>
</evidence>
<evidence type="ECO:0000256" key="15">
    <source>
        <dbReference type="HAMAP-Rule" id="MF_00741"/>
    </source>
</evidence>
<dbReference type="SUPFAM" id="SSF56042">
    <property type="entry name" value="PurM C-terminal domain-like"/>
    <property type="match status" value="1"/>
</dbReference>